<organism evidence="1 2">
    <name type="scientific">Fusarium decemcellulare</name>
    <dbReference type="NCBI Taxonomy" id="57161"/>
    <lineage>
        <taxon>Eukaryota</taxon>
        <taxon>Fungi</taxon>
        <taxon>Dikarya</taxon>
        <taxon>Ascomycota</taxon>
        <taxon>Pezizomycotina</taxon>
        <taxon>Sordariomycetes</taxon>
        <taxon>Hypocreomycetidae</taxon>
        <taxon>Hypocreales</taxon>
        <taxon>Nectriaceae</taxon>
        <taxon>Fusarium</taxon>
        <taxon>Fusarium decemcellulare species complex</taxon>
    </lineage>
</organism>
<dbReference type="EMBL" id="JANRMS010002279">
    <property type="protein sequence ID" value="KAJ3523317.1"/>
    <property type="molecule type" value="Genomic_DNA"/>
</dbReference>
<comment type="caution">
    <text evidence="1">The sequence shown here is derived from an EMBL/GenBank/DDBJ whole genome shotgun (WGS) entry which is preliminary data.</text>
</comment>
<evidence type="ECO:0000313" key="2">
    <source>
        <dbReference type="Proteomes" id="UP001148629"/>
    </source>
</evidence>
<name>A0ACC1RRX5_9HYPO</name>
<dbReference type="Proteomes" id="UP001148629">
    <property type="component" value="Unassembled WGS sequence"/>
</dbReference>
<evidence type="ECO:0000313" key="1">
    <source>
        <dbReference type="EMBL" id="KAJ3523317.1"/>
    </source>
</evidence>
<protein>
    <submittedName>
        <fullName evidence="1">Uncharacterized protein</fullName>
    </submittedName>
</protein>
<accession>A0ACC1RRX5</accession>
<sequence>MLRHSPGSENQQFTLGIYAQRTRPRSDKTTDEQIVALKTCIEGDTTVADATGILTAYPSDSPTPLELQQRLAGLWTLLNDTAVGLPDAQPTIISILKRIRTLPWRKEPKGEGEEFMSFDNGFYWRHLTDWANNWADNYNYYGAQCTIEKSQGKERQRREANWISANTYAARLATADDHVIASYGAALDRAGYITMRDLEKKENASQSVYVEAAAQLFIHAARELCRLVEGDLRYEDIHTAWTLDEHWLLGRKEDPSEDKWQNWREKWTELMGDENLSAKARTAARQALEAMNLLPRNPGPRPEHRRFGAPHHVMAPSHRVGPLQLLVCPRPLSTFHNHRLHHAINHHLHITNVASNSAPSMPEDEEPVVDRHRLIFDDAASPKDQPWWDSLAFKVTAPLLIVLTIFMLAPQLEFLFNLGATDMRLSKALTVCPALAMARNITLHKDEPLMPTPLPKPHAASDGEQIIHIFQTLGRSTVWKSIANITFEGDTFEPEGMVRLGDDRYVVSSGHWTERTEKYGKIINGTDRTAGKGFAHLMVYNGKGELVADATITKEGENEYHNGGIDFDGQYIWGTIAQYRPNSTAYVYRVDPNTLVPERVLNYADHLGGVVHDTRDNLVTALNWGGRNASTWDLKTDKTGCNESPKPKRVVRNPSYFIDYQDCKWLGHSKFYGGKSVMLCSGVATIGGIALVDVETMIPLAEIPIELESDLGVRLTQNPMDVSVKDGKLRLYLMPDQHNSTLYIYEAQPDSPFQYGGGR</sequence>
<proteinExistence type="predicted"/>
<gene>
    <name evidence="1" type="ORF">NM208_g12502</name>
</gene>
<keyword evidence="2" id="KW-1185">Reference proteome</keyword>
<reference evidence="1" key="1">
    <citation type="submission" date="2022-08" db="EMBL/GenBank/DDBJ databases">
        <title>Genome Sequence of Fusarium decemcellulare.</title>
        <authorList>
            <person name="Buettner E."/>
        </authorList>
    </citation>
    <scope>NUCLEOTIDE SEQUENCE</scope>
    <source>
        <strain evidence="1">Babe19</strain>
    </source>
</reference>